<keyword evidence="2" id="KW-1185">Reference proteome</keyword>
<gene>
    <name evidence="1" type="ORF">PsorP6_001248</name>
</gene>
<evidence type="ECO:0000313" key="2">
    <source>
        <dbReference type="Proteomes" id="UP001163321"/>
    </source>
</evidence>
<dbReference type="Proteomes" id="UP001163321">
    <property type="component" value="Chromosome 1"/>
</dbReference>
<organism evidence="1 2">
    <name type="scientific">Peronosclerospora sorghi</name>
    <dbReference type="NCBI Taxonomy" id="230839"/>
    <lineage>
        <taxon>Eukaryota</taxon>
        <taxon>Sar</taxon>
        <taxon>Stramenopiles</taxon>
        <taxon>Oomycota</taxon>
        <taxon>Peronosporomycetes</taxon>
        <taxon>Peronosporales</taxon>
        <taxon>Peronosporaceae</taxon>
        <taxon>Peronosclerospora</taxon>
    </lineage>
</organism>
<accession>A0ACC0WRP0</accession>
<reference evidence="1 2" key="1">
    <citation type="journal article" date="2022" name="bioRxiv">
        <title>The genome of the oomycete Peronosclerospora sorghi, a cosmopolitan pathogen of maize and sorghum, is inflated with dispersed pseudogenes.</title>
        <authorList>
            <person name="Fletcher K."/>
            <person name="Martin F."/>
            <person name="Isakeit T."/>
            <person name="Cavanaugh K."/>
            <person name="Magill C."/>
            <person name="Michelmore R."/>
        </authorList>
    </citation>
    <scope>NUCLEOTIDE SEQUENCE [LARGE SCALE GENOMIC DNA]</scope>
    <source>
        <strain evidence="1">P6</strain>
    </source>
</reference>
<protein>
    <submittedName>
        <fullName evidence="1">Uncharacterized protein</fullName>
    </submittedName>
</protein>
<comment type="caution">
    <text evidence="1">The sequence shown here is derived from an EMBL/GenBank/DDBJ whole genome shotgun (WGS) entry which is preliminary data.</text>
</comment>
<name>A0ACC0WRP0_9STRA</name>
<dbReference type="EMBL" id="CM047580">
    <property type="protein sequence ID" value="KAI9921027.1"/>
    <property type="molecule type" value="Genomic_DNA"/>
</dbReference>
<sequence>MLCYSTKLRRSTCLFTHLARVAAVDTGDCANVGIDFMVQRRYCDRCEVLRFATAFAPCALTCSTHLNPSTQKLAVHRPHSLERSSIRNFSSSHEDKEPATQSSTTKYLGVVYHANKVKKDSAELETGEPHHQRWRLLDGTGCCKSLRRISGTLLRWRSHAAEFSGRRGGHAGGAKKQSRTMWNGTRQKLVNVMRISFHRYHRRISLWTRLRKLSSERKPLTCIQSTWTGSLADLMVFATGRSRVHMRRMADLLIKSMKAREIVDEFDYVVEGRDCDDWMIADGNNIVVHLMRAETRRILALEEHWENMVHDKHRVNGDMNDDEYMDKYGTSELIEYLNEDDHPNPEDEEGAGVEWK</sequence>
<proteinExistence type="predicted"/>
<evidence type="ECO:0000313" key="1">
    <source>
        <dbReference type="EMBL" id="KAI9921027.1"/>
    </source>
</evidence>